<dbReference type="RefSeq" id="WP_186949422.1">
    <property type="nucleotide sequence ID" value="NZ_JACOPL010000001.1"/>
</dbReference>
<evidence type="ECO:0000259" key="2">
    <source>
        <dbReference type="Pfam" id="PF06970"/>
    </source>
</evidence>
<reference evidence="3" key="1">
    <citation type="submission" date="2020-08" db="EMBL/GenBank/DDBJ databases">
        <title>Genome public.</title>
        <authorList>
            <person name="Liu C."/>
            <person name="Sun Q."/>
        </authorList>
    </citation>
    <scope>NUCLEOTIDE SEQUENCE</scope>
    <source>
        <strain evidence="3">NSJ-28</strain>
    </source>
</reference>
<keyword evidence="4" id="KW-1185">Reference proteome</keyword>
<sequence length="340" mass="38076">MREMSFDYYYDEQSESFRFLRVPRLLFTAPQFRGLSTDAKLLYSLMLDRMCLSARNGWYDEQGRVFIYYTVTDIAEHLNCKKDKTLKLLNELDNKKGVGLIERIRQGQGKPSKIYVRQFTAQGHPEPPHHPTGSRNQNCTETEVLTAQNDTSAPRKTGSQEYGKTECNYTNKNYTELMKSIHLSIHPETDLQRDSQLSGQPNPVTQQAATPRGVAVRASMAFVSQTPLVRGMPLKPHPQQQGVTPCAEGIPPSVRRQGRAFAAQPPASSPFDGAGLDCGPPAGLEAAKGITPSQGAAMRALRLFWETTESLRPKRRQKEISPKLGLIKSRESRGIQYALH</sequence>
<name>A0A923RVB1_9FIRM</name>
<proteinExistence type="predicted"/>
<feature type="region of interest" description="Disordered" evidence="1">
    <location>
        <begin position="145"/>
        <end position="164"/>
    </location>
</feature>
<dbReference type="Pfam" id="PF06970">
    <property type="entry name" value="RepA_N"/>
    <property type="match status" value="1"/>
</dbReference>
<feature type="region of interest" description="Disordered" evidence="1">
    <location>
        <begin position="189"/>
        <end position="211"/>
    </location>
</feature>
<feature type="domain" description="Replication initiator A N-terminal" evidence="2">
    <location>
        <begin position="18"/>
        <end position="92"/>
    </location>
</feature>
<feature type="compositionally biased region" description="Polar residues" evidence="1">
    <location>
        <begin position="194"/>
        <end position="209"/>
    </location>
</feature>
<evidence type="ECO:0000256" key="1">
    <source>
        <dbReference type="SAM" id="MobiDB-lite"/>
    </source>
</evidence>
<dbReference type="InterPro" id="IPR010724">
    <property type="entry name" value="RepA_N"/>
</dbReference>
<dbReference type="Proteomes" id="UP000606499">
    <property type="component" value="Unassembled WGS sequence"/>
</dbReference>
<gene>
    <name evidence="3" type="ORF">H8S45_00445</name>
</gene>
<organism evidence="3 4">
    <name type="scientific">Agathobaculum faecis</name>
    <dbReference type="NCBI Taxonomy" id="2763013"/>
    <lineage>
        <taxon>Bacteria</taxon>
        <taxon>Bacillati</taxon>
        <taxon>Bacillota</taxon>
        <taxon>Clostridia</taxon>
        <taxon>Eubacteriales</taxon>
        <taxon>Butyricicoccaceae</taxon>
        <taxon>Agathobaculum</taxon>
    </lineage>
</organism>
<comment type="caution">
    <text evidence="3">The sequence shown here is derived from an EMBL/GenBank/DDBJ whole genome shotgun (WGS) entry which is preliminary data.</text>
</comment>
<evidence type="ECO:0000313" key="3">
    <source>
        <dbReference type="EMBL" id="MBC5723946.1"/>
    </source>
</evidence>
<evidence type="ECO:0000313" key="4">
    <source>
        <dbReference type="Proteomes" id="UP000606499"/>
    </source>
</evidence>
<dbReference type="AlphaFoldDB" id="A0A923RVB1"/>
<accession>A0A923RVB1</accession>
<protein>
    <submittedName>
        <fullName evidence="3">Replication initiator protein A</fullName>
    </submittedName>
</protein>
<dbReference type="EMBL" id="JACOPL010000001">
    <property type="protein sequence ID" value="MBC5723946.1"/>
    <property type="molecule type" value="Genomic_DNA"/>
</dbReference>